<protein>
    <submittedName>
        <fullName evidence="3">Response regulator</fullName>
    </submittedName>
</protein>
<reference evidence="3 4" key="1">
    <citation type="submission" date="2018-08" db="EMBL/GenBank/DDBJ databases">
        <title>The reduced genetic potential of extracellular carbohydrate catabolism in Euzebyella marina RN62, a Flavobacteriia bacterium isolated from the hadal water.</title>
        <authorList>
            <person name="Xue C."/>
        </authorList>
    </citation>
    <scope>NUCLEOTIDE SEQUENCE [LARGE SCALE GENOMIC DNA]</scope>
    <source>
        <strain evidence="3 4">RN62</strain>
    </source>
</reference>
<dbReference type="GO" id="GO:0000160">
    <property type="term" value="P:phosphorelay signal transduction system"/>
    <property type="evidence" value="ECO:0007669"/>
    <property type="project" value="InterPro"/>
</dbReference>
<dbReference type="SMART" id="SM00448">
    <property type="entry name" value="REC"/>
    <property type="match status" value="1"/>
</dbReference>
<sequence length="144" mass="16709">MGELLVYLADDDSEDRELFMDALSQIPIQTKVIQFTNGIELMDRLFSDKTLPYIIFLDLFMPHMDGFDCLMDIRNFKKFNTIKIVVYSSTYQEREVKQLKADGANGYIQKPNSYNLLKTLLYQAVKSVSDTENQPETINFDIIT</sequence>
<gene>
    <name evidence="3" type="ORF">D1013_09675</name>
</gene>
<dbReference type="Proteomes" id="UP000276309">
    <property type="component" value="Chromosome"/>
</dbReference>
<feature type="domain" description="Response regulatory" evidence="2">
    <location>
        <begin position="5"/>
        <end position="125"/>
    </location>
</feature>
<dbReference type="KEGG" id="emar:D1013_09675"/>
<evidence type="ECO:0000256" key="1">
    <source>
        <dbReference type="PROSITE-ProRule" id="PRU00169"/>
    </source>
</evidence>
<dbReference type="OrthoDB" id="7631574at2"/>
<evidence type="ECO:0000313" key="3">
    <source>
        <dbReference type="EMBL" id="AYN67614.1"/>
    </source>
</evidence>
<keyword evidence="4" id="KW-1185">Reference proteome</keyword>
<dbReference type="PANTHER" id="PTHR44520">
    <property type="entry name" value="RESPONSE REGULATOR RCP1-RELATED"/>
    <property type="match status" value="1"/>
</dbReference>
<proteinExistence type="predicted"/>
<dbReference type="AlphaFoldDB" id="A0A3G2L5R3"/>
<dbReference type="InterPro" id="IPR001789">
    <property type="entry name" value="Sig_transdc_resp-reg_receiver"/>
</dbReference>
<dbReference type="RefSeq" id="WP_121848630.1">
    <property type="nucleotide sequence ID" value="NZ_CP032050.1"/>
</dbReference>
<organism evidence="3 4">
    <name type="scientific">Euzebyella marina</name>
    <dbReference type="NCBI Taxonomy" id="1761453"/>
    <lineage>
        <taxon>Bacteria</taxon>
        <taxon>Pseudomonadati</taxon>
        <taxon>Bacteroidota</taxon>
        <taxon>Flavobacteriia</taxon>
        <taxon>Flavobacteriales</taxon>
        <taxon>Flavobacteriaceae</taxon>
        <taxon>Euzebyella</taxon>
    </lineage>
</organism>
<dbReference type="InterPro" id="IPR011006">
    <property type="entry name" value="CheY-like_superfamily"/>
</dbReference>
<dbReference type="PROSITE" id="PS50110">
    <property type="entry name" value="RESPONSE_REGULATORY"/>
    <property type="match status" value="1"/>
</dbReference>
<dbReference type="Gene3D" id="3.40.50.2300">
    <property type="match status" value="1"/>
</dbReference>
<dbReference type="EMBL" id="CP032050">
    <property type="protein sequence ID" value="AYN67614.1"/>
    <property type="molecule type" value="Genomic_DNA"/>
</dbReference>
<accession>A0A3G2L5R3</accession>
<evidence type="ECO:0000313" key="4">
    <source>
        <dbReference type="Proteomes" id="UP000276309"/>
    </source>
</evidence>
<keyword evidence="1" id="KW-0597">Phosphoprotein</keyword>
<dbReference type="InterPro" id="IPR052893">
    <property type="entry name" value="TCS_response_regulator"/>
</dbReference>
<name>A0A3G2L5R3_9FLAO</name>
<dbReference type="SUPFAM" id="SSF52172">
    <property type="entry name" value="CheY-like"/>
    <property type="match status" value="1"/>
</dbReference>
<feature type="modified residue" description="4-aspartylphosphate" evidence="1">
    <location>
        <position position="58"/>
    </location>
</feature>
<evidence type="ECO:0000259" key="2">
    <source>
        <dbReference type="PROSITE" id="PS50110"/>
    </source>
</evidence>
<dbReference type="Pfam" id="PF00072">
    <property type="entry name" value="Response_reg"/>
    <property type="match status" value="1"/>
</dbReference>